<keyword evidence="1" id="KW-0812">Transmembrane</keyword>
<feature type="transmembrane region" description="Helical" evidence="1">
    <location>
        <begin position="183"/>
        <end position="206"/>
    </location>
</feature>
<feature type="transmembrane region" description="Helical" evidence="1">
    <location>
        <begin position="463"/>
        <end position="482"/>
    </location>
</feature>
<evidence type="ECO:0000313" key="2">
    <source>
        <dbReference type="EMBL" id="TWI01929.1"/>
    </source>
</evidence>
<gene>
    <name evidence="2" type="ORF">IQ17_04288</name>
</gene>
<dbReference type="OrthoDB" id="9880818at2"/>
<reference evidence="2 3" key="1">
    <citation type="journal article" date="2015" name="Stand. Genomic Sci.">
        <title>Genomic Encyclopedia of Bacterial and Archaeal Type Strains, Phase III: the genomes of soil and plant-associated and newly described type strains.</title>
        <authorList>
            <person name="Whitman W.B."/>
            <person name="Woyke T."/>
            <person name="Klenk H.P."/>
            <person name="Zhou Y."/>
            <person name="Lilburn T.G."/>
            <person name="Beck B.J."/>
            <person name="De Vos P."/>
            <person name="Vandamme P."/>
            <person name="Eisen J.A."/>
            <person name="Garrity G."/>
            <person name="Hugenholtz P."/>
            <person name="Kyrpides N.C."/>
        </authorList>
    </citation>
    <scope>NUCLEOTIDE SEQUENCE [LARGE SCALE GENOMIC DNA]</scope>
    <source>
        <strain evidence="2 3">CGMCC 1.10947</strain>
    </source>
</reference>
<organism evidence="2 3">
    <name type="scientific">Bradyrhizobium daqingense</name>
    <dbReference type="NCBI Taxonomy" id="993502"/>
    <lineage>
        <taxon>Bacteria</taxon>
        <taxon>Pseudomonadati</taxon>
        <taxon>Pseudomonadota</taxon>
        <taxon>Alphaproteobacteria</taxon>
        <taxon>Hyphomicrobiales</taxon>
        <taxon>Nitrobacteraceae</taxon>
        <taxon>Bradyrhizobium</taxon>
    </lineage>
</organism>
<comment type="caution">
    <text evidence="2">The sequence shown here is derived from an EMBL/GenBank/DDBJ whole genome shotgun (WGS) entry which is preliminary data.</text>
</comment>
<evidence type="ECO:0000313" key="3">
    <source>
        <dbReference type="Proteomes" id="UP000317176"/>
    </source>
</evidence>
<feature type="transmembrane region" description="Helical" evidence="1">
    <location>
        <begin position="93"/>
        <end position="113"/>
    </location>
</feature>
<evidence type="ECO:0000256" key="1">
    <source>
        <dbReference type="SAM" id="Phobius"/>
    </source>
</evidence>
<protein>
    <recommendedName>
        <fullName evidence="4">O-antigen/teichoic acid export membrane protein</fullName>
    </recommendedName>
</protein>
<accession>A0A562L2N3</accession>
<proteinExistence type="predicted"/>
<keyword evidence="3" id="KW-1185">Reference proteome</keyword>
<feature type="transmembrane region" description="Helical" evidence="1">
    <location>
        <begin position="347"/>
        <end position="366"/>
    </location>
</feature>
<name>A0A562L2N3_9BRAD</name>
<dbReference type="Proteomes" id="UP000317176">
    <property type="component" value="Unassembled WGS sequence"/>
</dbReference>
<dbReference type="RefSeq" id="WP_145637875.1">
    <property type="nucleotide sequence ID" value="NZ_CP088014.1"/>
</dbReference>
<keyword evidence="1" id="KW-0472">Membrane</keyword>
<sequence>MNIARPVPNFRRALQIHYSFKLTNLVLGFAFQILVVKTLSPNDYATYAFFLALLLTMERVFSLGIDRTLLRYVPAYSADGNFESLRILLRKAAIARVTSISVAVSLVYLMAVYGGGGVLPDESPLALYSFCIWYIGYAVMTDLEMLAQSWVLHATTAIAGTLDVLARSASVLCLVGLEYKISGVTIIVVSAMTTSLASVFVLARMVWLRSQISRLVIERDKKPSHLAVQGAPVFALSVYASNLGWLMTSPSVIRILAKGGLDVVAFSAFSFAQALCVSIQRSFPGPMVLPSLEPIFARFATSPNLMAALVAIIFKFELICFASFSIVTVLAGEQLIAIISRPEYGQYYYLFPAIMFVLLLQTIYRVGELVASLQLTHVVFLVLWPVSILGTASLYFTVEKWGMVAILLIPILESMVRIAIVMHYNRHSVGWRAIDPVRSLQVCLSASVVIVIALLVRRAFPEFQMALAVSSLFVFFGSLLGARPFRKEELECLALAVPSSPRVLTRSIARLAR</sequence>
<dbReference type="EMBL" id="VLKL01000012">
    <property type="protein sequence ID" value="TWI01929.1"/>
    <property type="molecule type" value="Genomic_DNA"/>
</dbReference>
<evidence type="ECO:0008006" key="4">
    <source>
        <dbReference type="Google" id="ProtNLM"/>
    </source>
</evidence>
<keyword evidence="1" id="KW-1133">Transmembrane helix</keyword>
<feature type="transmembrane region" description="Helical" evidence="1">
    <location>
        <begin position="305"/>
        <end position="327"/>
    </location>
</feature>
<feature type="transmembrane region" description="Helical" evidence="1">
    <location>
        <begin position="378"/>
        <end position="398"/>
    </location>
</feature>
<feature type="transmembrane region" description="Helical" evidence="1">
    <location>
        <begin position="44"/>
        <end position="61"/>
    </location>
</feature>
<feature type="transmembrane region" description="Helical" evidence="1">
    <location>
        <begin position="20"/>
        <end position="38"/>
    </location>
</feature>
<dbReference type="AlphaFoldDB" id="A0A562L2N3"/>
<feature type="transmembrane region" description="Helical" evidence="1">
    <location>
        <begin position="437"/>
        <end position="457"/>
    </location>
</feature>
<feature type="transmembrane region" description="Helical" evidence="1">
    <location>
        <begin position="404"/>
        <end position="425"/>
    </location>
</feature>
<feature type="transmembrane region" description="Helical" evidence="1">
    <location>
        <begin position="226"/>
        <end position="247"/>
    </location>
</feature>